<proteinExistence type="predicted"/>
<feature type="transmembrane region" description="Helical" evidence="7">
    <location>
        <begin position="352"/>
        <end position="376"/>
    </location>
</feature>
<feature type="transmembrane region" description="Helical" evidence="7">
    <location>
        <begin position="223"/>
        <end position="242"/>
    </location>
</feature>
<feature type="transmembrane region" description="Helical" evidence="7">
    <location>
        <begin position="290"/>
        <end position="314"/>
    </location>
</feature>
<dbReference type="PROSITE" id="PS50850">
    <property type="entry name" value="MFS"/>
    <property type="match status" value="1"/>
</dbReference>
<dbReference type="InterPro" id="IPR004638">
    <property type="entry name" value="EmrB-like"/>
</dbReference>
<feature type="transmembrane region" description="Helical" evidence="7">
    <location>
        <begin position="326"/>
        <end position="346"/>
    </location>
</feature>
<dbReference type="PANTHER" id="PTHR23501:SF191">
    <property type="entry name" value="VACUOLAR BASIC AMINO ACID TRANSPORTER 4"/>
    <property type="match status" value="1"/>
</dbReference>
<evidence type="ECO:0000256" key="4">
    <source>
        <dbReference type="ARBA" id="ARBA00022692"/>
    </source>
</evidence>
<evidence type="ECO:0000313" key="10">
    <source>
        <dbReference type="Proteomes" id="UP000180057"/>
    </source>
</evidence>
<feature type="transmembrane region" description="Helical" evidence="7">
    <location>
        <begin position="191"/>
        <end position="211"/>
    </location>
</feature>
<dbReference type="InterPro" id="IPR036259">
    <property type="entry name" value="MFS_trans_sf"/>
</dbReference>
<dbReference type="PRINTS" id="PR01036">
    <property type="entry name" value="TCRTETB"/>
</dbReference>
<keyword evidence="6 7" id="KW-0472">Membrane</keyword>
<organism evidence="9 10">
    <name type="scientific">Anaerobacillus alkalidiazotrophicus</name>
    <dbReference type="NCBI Taxonomy" id="472963"/>
    <lineage>
        <taxon>Bacteria</taxon>
        <taxon>Bacillati</taxon>
        <taxon>Bacillota</taxon>
        <taxon>Bacilli</taxon>
        <taxon>Bacillales</taxon>
        <taxon>Bacillaceae</taxon>
        <taxon>Anaerobacillus</taxon>
    </lineage>
</organism>
<dbReference type="RefSeq" id="WP_071389209.1">
    <property type="nucleotide sequence ID" value="NZ_MLQS01000007.1"/>
</dbReference>
<dbReference type="Gene3D" id="1.20.1250.20">
    <property type="entry name" value="MFS general substrate transporter like domains"/>
    <property type="match status" value="1"/>
</dbReference>
<feature type="transmembrane region" description="Helical" evidence="7">
    <location>
        <begin position="42"/>
        <end position="61"/>
    </location>
</feature>
<dbReference type="STRING" id="472963.BKP45_08010"/>
<dbReference type="GO" id="GO:0022857">
    <property type="term" value="F:transmembrane transporter activity"/>
    <property type="evidence" value="ECO:0007669"/>
    <property type="project" value="InterPro"/>
</dbReference>
<dbReference type="NCBIfam" id="TIGR00711">
    <property type="entry name" value="efflux_EmrB"/>
    <property type="match status" value="1"/>
</dbReference>
<accession>A0A1S2MAK1</accession>
<keyword evidence="3" id="KW-1003">Cell membrane</keyword>
<feature type="transmembrane region" description="Helical" evidence="7">
    <location>
        <begin position="397"/>
        <end position="415"/>
    </location>
</feature>
<dbReference type="EMBL" id="MLQS01000007">
    <property type="protein sequence ID" value="OIJ20735.1"/>
    <property type="molecule type" value="Genomic_DNA"/>
</dbReference>
<dbReference type="FunFam" id="1.20.1720.10:FF:000004">
    <property type="entry name" value="EmrB/QacA family drug resistance transporter"/>
    <property type="match status" value="1"/>
</dbReference>
<dbReference type="Gene3D" id="1.20.1720.10">
    <property type="entry name" value="Multidrug resistance protein D"/>
    <property type="match status" value="1"/>
</dbReference>
<feature type="transmembrane region" description="Helical" evidence="7">
    <location>
        <begin position="435"/>
        <end position="456"/>
    </location>
</feature>
<evidence type="ECO:0000256" key="5">
    <source>
        <dbReference type="ARBA" id="ARBA00022989"/>
    </source>
</evidence>
<feature type="transmembrane region" description="Helical" evidence="7">
    <location>
        <begin position="98"/>
        <end position="119"/>
    </location>
</feature>
<evidence type="ECO:0000256" key="1">
    <source>
        <dbReference type="ARBA" id="ARBA00004651"/>
    </source>
</evidence>
<feature type="transmembrane region" description="Helical" evidence="7">
    <location>
        <begin position="262"/>
        <end position="284"/>
    </location>
</feature>
<dbReference type="SUPFAM" id="SSF103473">
    <property type="entry name" value="MFS general substrate transporter"/>
    <property type="match status" value="1"/>
</dbReference>
<evidence type="ECO:0000256" key="2">
    <source>
        <dbReference type="ARBA" id="ARBA00022448"/>
    </source>
</evidence>
<dbReference type="CDD" id="cd17502">
    <property type="entry name" value="MFS_Azr1_MDR_like"/>
    <property type="match status" value="1"/>
</dbReference>
<evidence type="ECO:0000259" key="8">
    <source>
        <dbReference type="PROSITE" id="PS50850"/>
    </source>
</evidence>
<dbReference type="PANTHER" id="PTHR23501">
    <property type="entry name" value="MAJOR FACILITATOR SUPERFAMILY"/>
    <property type="match status" value="1"/>
</dbReference>
<feature type="transmembrane region" description="Helical" evidence="7">
    <location>
        <begin position="7"/>
        <end position="30"/>
    </location>
</feature>
<feature type="transmembrane region" description="Helical" evidence="7">
    <location>
        <begin position="159"/>
        <end position="179"/>
    </location>
</feature>
<evidence type="ECO:0000256" key="6">
    <source>
        <dbReference type="ARBA" id="ARBA00023136"/>
    </source>
</evidence>
<dbReference type="Pfam" id="PF07690">
    <property type="entry name" value="MFS_1"/>
    <property type="match status" value="1"/>
</dbReference>
<keyword evidence="10" id="KW-1185">Reference proteome</keyword>
<evidence type="ECO:0000256" key="7">
    <source>
        <dbReference type="SAM" id="Phobius"/>
    </source>
</evidence>
<gene>
    <name evidence="9" type="ORF">BKP45_08010</name>
</gene>
<keyword evidence="5 7" id="KW-1133">Transmembrane helix</keyword>
<dbReference type="GO" id="GO:0005886">
    <property type="term" value="C:plasma membrane"/>
    <property type="evidence" value="ECO:0007669"/>
    <property type="project" value="UniProtKB-SubCell"/>
</dbReference>
<dbReference type="OrthoDB" id="9807274at2"/>
<comment type="subcellular location">
    <subcellularLocation>
        <location evidence="1">Cell membrane</location>
        <topology evidence="1">Multi-pass membrane protein</topology>
    </subcellularLocation>
</comment>
<evidence type="ECO:0000256" key="3">
    <source>
        <dbReference type="ARBA" id="ARBA00022475"/>
    </source>
</evidence>
<comment type="caution">
    <text evidence="9">The sequence shown here is derived from an EMBL/GenBank/DDBJ whole genome shotgun (WGS) entry which is preliminary data.</text>
</comment>
<name>A0A1S2MAK1_9BACI</name>
<dbReference type="Proteomes" id="UP000180057">
    <property type="component" value="Unassembled WGS sequence"/>
</dbReference>
<keyword evidence="2" id="KW-0813">Transport</keyword>
<dbReference type="InterPro" id="IPR011701">
    <property type="entry name" value="MFS"/>
</dbReference>
<dbReference type="AlphaFoldDB" id="A0A1S2MAK1"/>
<feature type="domain" description="Major facilitator superfamily (MFS) profile" evidence="8">
    <location>
        <begin position="8"/>
        <end position="460"/>
    </location>
</feature>
<dbReference type="InterPro" id="IPR020846">
    <property type="entry name" value="MFS_dom"/>
</dbReference>
<reference evidence="9 10" key="1">
    <citation type="submission" date="2016-10" db="EMBL/GenBank/DDBJ databases">
        <title>Draft genome sequences of four alkaliphilic bacteria belonging to the Anaerobacillus genus.</title>
        <authorList>
            <person name="Bassil N.M."/>
            <person name="Lloyd J.R."/>
        </authorList>
    </citation>
    <scope>NUCLEOTIDE SEQUENCE [LARGE SCALE GENOMIC DNA]</scope>
    <source>
        <strain evidence="9 10">DSM 22531</strain>
    </source>
</reference>
<protein>
    <submittedName>
        <fullName evidence="9">MFS transporter</fullName>
    </submittedName>
</protein>
<sequence length="470" mass="51183">MNRYQRNITIALIIATFLAAIEVTVISTAMPVITRELGGIDLISWVFAIYLLTYAVMTPIFGKLADLYGRKRIFITGVTLFLLGSALCGFSQSMEQLILFRALQGVGAGALMPMTFTIVGDVFKYEQRAKAQAIIGSIWGIAGIFGPLVGGFFVDYFTWHWIFFINIPFGFIAMFLIWKNLDEKIEKRKRSIDYGGAVTFIIGTTALLYALLTGGNEIAWNDFQMIVLFSVAFVFLALFIIVQLKVSEPMLPFQLLKNRHLLIVNLSGLLLGAILIGLTAYLPLWIQGVLLLAATSSGLTLIPMSIGWPIAAFFSGRFIVKIGTKPLSLSGVILIFLGTSALAFITSTTPNFILVIIMFIIGLGFGLSFTVFTVIVQSSVQWHFRGTAASSNAFLRTLGQTLGIAVLGAVLNQHIGGHTNNGTDVAPEILATGLHSVFIILAVIALICVLLVASFLPKEKPEYAEDKSST</sequence>
<keyword evidence="4 7" id="KW-0812">Transmembrane</keyword>
<evidence type="ECO:0000313" key="9">
    <source>
        <dbReference type="EMBL" id="OIJ20735.1"/>
    </source>
</evidence>
<feature type="transmembrane region" description="Helical" evidence="7">
    <location>
        <begin position="131"/>
        <end position="153"/>
    </location>
</feature>
<feature type="transmembrane region" description="Helical" evidence="7">
    <location>
        <begin position="73"/>
        <end position="92"/>
    </location>
</feature>